<gene>
    <name evidence="1" type="ORF">SAMN04487958_10689</name>
</gene>
<accession>A0A1H9U5U7</accession>
<name>A0A1H9U5U7_9GAMM</name>
<sequence length="45" mass="5190">MERVKQHLHLSTYRKLLMGLANPSSGNKAKPGTSFRMSITNVFWR</sequence>
<dbReference type="Proteomes" id="UP000198505">
    <property type="component" value="Unassembled WGS sequence"/>
</dbReference>
<evidence type="ECO:0000313" key="2">
    <source>
        <dbReference type="Proteomes" id="UP000198505"/>
    </source>
</evidence>
<proteinExistence type="predicted"/>
<protein>
    <submittedName>
        <fullName evidence="1">Uncharacterized protein</fullName>
    </submittedName>
</protein>
<keyword evidence="2" id="KW-1185">Reference proteome</keyword>
<dbReference type="EMBL" id="FOGS01000006">
    <property type="protein sequence ID" value="SES04739.1"/>
    <property type="molecule type" value="Genomic_DNA"/>
</dbReference>
<organism evidence="1 2">
    <name type="scientific">Vreelandella subterranea</name>
    <dbReference type="NCBI Taxonomy" id="416874"/>
    <lineage>
        <taxon>Bacteria</taxon>
        <taxon>Pseudomonadati</taxon>
        <taxon>Pseudomonadota</taxon>
        <taxon>Gammaproteobacteria</taxon>
        <taxon>Oceanospirillales</taxon>
        <taxon>Halomonadaceae</taxon>
        <taxon>Vreelandella</taxon>
    </lineage>
</organism>
<reference evidence="2" key="1">
    <citation type="submission" date="2016-10" db="EMBL/GenBank/DDBJ databases">
        <authorList>
            <person name="Varghese N."/>
            <person name="Submissions S."/>
        </authorList>
    </citation>
    <scope>NUCLEOTIDE SEQUENCE [LARGE SCALE GENOMIC DNA]</scope>
    <source>
        <strain evidence="2">CGMCC 1.6495</strain>
    </source>
</reference>
<evidence type="ECO:0000313" key="1">
    <source>
        <dbReference type="EMBL" id="SES04739.1"/>
    </source>
</evidence>
<dbReference type="AlphaFoldDB" id="A0A1H9U5U7"/>